<name>A0A1T4KDQ1_VIBCI</name>
<dbReference type="SUPFAM" id="SSF52540">
    <property type="entry name" value="P-loop containing nucleoside triphosphate hydrolases"/>
    <property type="match status" value="1"/>
</dbReference>
<proteinExistence type="predicted"/>
<organism evidence="1 2">
    <name type="scientific">Vibrio cincinnatiensis DSM 19608</name>
    <dbReference type="NCBI Taxonomy" id="1123491"/>
    <lineage>
        <taxon>Bacteria</taxon>
        <taxon>Pseudomonadati</taxon>
        <taxon>Pseudomonadota</taxon>
        <taxon>Gammaproteobacteria</taxon>
        <taxon>Vibrionales</taxon>
        <taxon>Vibrionaceae</taxon>
        <taxon>Vibrio</taxon>
    </lineage>
</organism>
<dbReference type="InterPro" id="IPR027417">
    <property type="entry name" value="P-loop_NTPase"/>
</dbReference>
<evidence type="ECO:0000313" key="2">
    <source>
        <dbReference type="Proteomes" id="UP000190834"/>
    </source>
</evidence>
<evidence type="ECO:0000313" key="1">
    <source>
        <dbReference type="EMBL" id="SJZ40521.1"/>
    </source>
</evidence>
<keyword evidence="2" id="KW-1185">Reference proteome</keyword>
<dbReference type="STRING" id="1123491.SAMN02745782_00160"/>
<dbReference type="EMBL" id="FUXB01000001">
    <property type="protein sequence ID" value="SJZ40521.1"/>
    <property type="molecule type" value="Genomic_DNA"/>
</dbReference>
<gene>
    <name evidence="1" type="ORF">SAMN02745782_00160</name>
</gene>
<dbReference type="OrthoDB" id="5898548at2"/>
<protein>
    <submittedName>
        <fullName evidence="1">Uncharacterized protein</fullName>
    </submittedName>
</protein>
<dbReference type="RefSeq" id="WP_078924573.1">
    <property type="nucleotide sequence ID" value="NZ_FUXB01000001.1"/>
</dbReference>
<dbReference type="Proteomes" id="UP000190834">
    <property type="component" value="Unassembled WGS sequence"/>
</dbReference>
<dbReference type="GeneID" id="70583748"/>
<sequence length="136" mass="15115">MLNAHFNHTLMVGKRSPSVSYPTSSVGNEMVGNGIMAKLANLSQKKQWIFYTAQCPRPQYHELAAHQVQCEKIIHLKASQAQSEIEIVIKAILSKNASAIVASGEIDIVSQKLLTQMGKENQCDVFFLTPLIHPFH</sequence>
<dbReference type="Gene3D" id="3.40.50.300">
    <property type="entry name" value="P-loop containing nucleotide triphosphate hydrolases"/>
    <property type="match status" value="1"/>
</dbReference>
<dbReference type="AlphaFoldDB" id="A0A1T4KDQ1"/>
<accession>A0A1T4KDQ1</accession>
<reference evidence="2" key="1">
    <citation type="submission" date="2017-02" db="EMBL/GenBank/DDBJ databases">
        <authorList>
            <person name="Varghese N."/>
            <person name="Submissions S."/>
        </authorList>
    </citation>
    <scope>NUCLEOTIDE SEQUENCE [LARGE SCALE GENOMIC DNA]</scope>
    <source>
        <strain evidence="2">DSM 19608</strain>
    </source>
</reference>